<evidence type="ECO:0000313" key="3">
    <source>
        <dbReference type="Proteomes" id="UP001065682"/>
    </source>
</evidence>
<keyword evidence="1" id="KW-0812">Transmembrane</keyword>
<dbReference type="RefSeq" id="WP_261596274.1">
    <property type="nucleotide sequence ID" value="NZ_VHLL01000001.1"/>
</dbReference>
<dbReference type="Proteomes" id="UP001065682">
    <property type="component" value="Unassembled WGS sequence"/>
</dbReference>
<keyword evidence="1" id="KW-1133">Transmembrane helix</keyword>
<dbReference type="AlphaFoldDB" id="A0A9E5DEL1"/>
<keyword evidence="3" id="KW-1185">Reference proteome</keyword>
<feature type="transmembrane region" description="Helical" evidence="1">
    <location>
        <begin position="73"/>
        <end position="94"/>
    </location>
</feature>
<comment type="caution">
    <text evidence="2">The sequence shown here is derived from an EMBL/GenBank/DDBJ whole genome shotgun (WGS) entry which is preliminary data.</text>
</comment>
<reference evidence="2" key="1">
    <citation type="submission" date="2019-06" db="EMBL/GenBank/DDBJ databases">
        <title>Methanoculleus strain from Tamsui River, Taipei, Taiwan.</title>
        <authorList>
            <person name="You Y.-T."/>
            <person name="Chen S.-C."/>
            <person name="Lai S.-J."/>
            <person name="Lee Y.-C."/>
            <person name="Lai M.-C."/>
        </authorList>
    </citation>
    <scope>NUCLEOTIDE SEQUENCE</scope>
    <source>
        <strain evidence="2">Afa-1</strain>
    </source>
</reference>
<name>A0A9E5DEL1_9EURY</name>
<dbReference type="EMBL" id="VHLL01000001">
    <property type="protein sequence ID" value="MCT8336221.1"/>
    <property type="molecule type" value="Genomic_DNA"/>
</dbReference>
<accession>A0A9E5DEL1</accession>
<sequence length="132" mass="14424">MSTAKYVRLIGFGLLTWLLPFLISIPLYSPEGEPLYDIFLIKTVLLVFSTALGTLLILIYFRGIRDGFVREGALLGGLWLLINWALDAVVLLPLSGMAASPYMGQIGLRYLNILIIAIGIGYAAEHAVRGKG</sequence>
<evidence type="ECO:0000313" key="2">
    <source>
        <dbReference type="EMBL" id="MCT8336221.1"/>
    </source>
</evidence>
<gene>
    <name evidence="2" type="ORF">FKB36_01580</name>
</gene>
<feature type="transmembrane region" description="Helical" evidence="1">
    <location>
        <begin position="7"/>
        <end position="27"/>
    </location>
</feature>
<proteinExistence type="predicted"/>
<feature type="transmembrane region" description="Helical" evidence="1">
    <location>
        <begin position="106"/>
        <end position="124"/>
    </location>
</feature>
<protein>
    <submittedName>
        <fullName evidence="2">Uncharacterized protein</fullName>
    </submittedName>
</protein>
<keyword evidence="1" id="KW-0472">Membrane</keyword>
<evidence type="ECO:0000256" key="1">
    <source>
        <dbReference type="SAM" id="Phobius"/>
    </source>
</evidence>
<organism evidence="2 3">
    <name type="scientific">Methanoculleus formosensis</name>
    <dbReference type="NCBI Taxonomy" id="2590886"/>
    <lineage>
        <taxon>Archaea</taxon>
        <taxon>Methanobacteriati</taxon>
        <taxon>Methanobacteriota</taxon>
        <taxon>Stenosarchaea group</taxon>
        <taxon>Methanomicrobia</taxon>
        <taxon>Methanomicrobiales</taxon>
        <taxon>Methanomicrobiaceae</taxon>
        <taxon>Methanoculleus</taxon>
    </lineage>
</organism>
<feature type="transmembrane region" description="Helical" evidence="1">
    <location>
        <begin position="39"/>
        <end position="61"/>
    </location>
</feature>